<dbReference type="Proteomes" id="UP000595437">
    <property type="component" value="Chromosome 16"/>
</dbReference>
<evidence type="ECO:0000313" key="2">
    <source>
        <dbReference type="EMBL" id="QQP36835.1"/>
    </source>
</evidence>
<keyword evidence="3" id="KW-1185">Reference proteome</keyword>
<dbReference type="EMBL" id="CP045905">
    <property type="protein sequence ID" value="QQP36835.1"/>
    <property type="molecule type" value="Genomic_DNA"/>
</dbReference>
<dbReference type="InterPro" id="IPR019180">
    <property type="entry name" value="Oxidoreductase-like_N"/>
</dbReference>
<dbReference type="InterPro" id="IPR039251">
    <property type="entry name" value="OXLD1"/>
</dbReference>
<name>A0A7T8JWV6_CALRO</name>
<proteinExistence type="predicted"/>
<dbReference type="AlphaFoldDB" id="A0A7T8JWV6"/>
<dbReference type="PANTHER" id="PTHR21193:SF3">
    <property type="entry name" value="OXIDOREDUCTASE-LIKE DOMAIN-CONTAINING PROTEIN 1"/>
    <property type="match status" value="1"/>
</dbReference>
<feature type="non-terminal residue" evidence="2">
    <location>
        <position position="55"/>
    </location>
</feature>
<dbReference type="Pfam" id="PF09791">
    <property type="entry name" value="Oxidored-like"/>
    <property type="match status" value="1"/>
</dbReference>
<dbReference type="OrthoDB" id="10064411at2759"/>
<reference evidence="3" key="1">
    <citation type="submission" date="2021-01" db="EMBL/GenBank/DDBJ databases">
        <title>Caligus Genome Assembly.</title>
        <authorList>
            <person name="Gallardo-Escarate C."/>
        </authorList>
    </citation>
    <scope>NUCLEOTIDE SEQUENCE [LARGE SCALE GENOMIC DNA]</scope>
</reference>
<evidence type="ECO:0000313" key="3">
    <source>
        <dbReference type="Proteomes" id="UP000595437"/>
    </source>
</evidence>
<organism evidence="2 3">
    <name type="scientific">Caligus rogercresseyi</name>
    <name type="common">Sea louse</name>
    <dbReference type="NCBI Taxonomy" id="217165"/>
    <lineage>
        <taxon>Eukaryota</taxon>
        <taxon>Metazoa</taxon>
        <taxon>Ecdysozoa</taxon>
        <taxon>Arthropoda</taxon>
        <taxon>Crustacea</taxon>
        <taxon>Multicrustacea</taxon>
        <taxon>Hexanauplia</taxon>
        <taxon>Copepoda</taxon>
        <taxon>Siphonostomatoida</taxon>
        <taxon>Caligidae</taxon>
        <taxon>Caligus</taxon>
    </lineage>
</organism>
<dbReference type="PANTHER" id="PTHR21193">
    <property type="entry name" value="OXIDOREDUCTASE-LIKE DOMAIN-CONTAINING PROTEIN 1"/>
    <property type="match status" value="1"/>
</dbReference>
<gene>
    <name evidence="2" type="ORF">FKW44_022046</name>
</gene>
<accession>A0A7T8JWV6</accession>
<evidence type="ECO:0000259" key="1">
    <source>
        <dbReference type="Pfam" id="PF09791"/>
    </source>
</evidence>
<sequence>MITHAGHLGVLLRRFSTSNLRRCLPEAPTTCCMSGCHNCVWLDYAETLVDHYTAL</sequence>
<feature type="domain" description="Oxidoreductase-like" evidence="1">
    <location>
        <begin position="25"/>
        <end position="51"/>
    </location>
</feature>
<dbReference type="GO" id="GO:0005739">
    <property type="term" value="C:mitochondrion"/>
    <property type="evidence" value="ECO:0007669"/>
    <property type="project" value="TreeGrafter"/>
</dbReference>
<protein>
    <submittedName>
        <fullName evidence="2">Oxidoreductaselike domain containing 1</fullName>
    </submittedName>
</protein>